<reference evidence="1" key="2">
    <citation type="submission" date="2020-09" db="EMBL/GenBank/DDBJ databases">
        <authorList>
            <person name="Sun Q."/>
            <person name="Ohkuma M."/>
        </authorList>
    </citation>
    <scope>NUCLEOTIDE SEQUENCE</scope>
    <source>
        <strain evidence="1">JCM 4654</strain>
    </source>
</reference>
<comment type="caution">
    <text evidence="1">The sequence shown here is derived from an EMBL/GenBank/DDBJ whole genome shotgun (WGS) entry which is preliminary data.</text>
</comment>
<reference evidence="1" key="1">
    <citation type="journal article" date="2014" name="Int. J. Syst. Evol. Microbiol.">
        <title>Complete genome sequence of Corynebacterium casei LMG S-19264T (=DSM 44701T), isolated from a smear-ripened cheese.</title>
        <authorList>
            <consortium name="US DOE Joint Genome Institute (JGI-PGF)"/>
            <person name="Walter F."/>
            <person name="Albersmeier A."/>
            <person name="Kalinowski J."/>
            <person name="Ruckert C."/>
        </authorList>
    </citation>
    <scope>NUCLEOTIDE SEQUENCE</scope>
    <source>
        <strain evidence="1">JCM 4654</strain>
    </source>
</reference>
<dbReference type="EMBL" id="BMVF01000003">
    <property type="protein sequence ID" value="GHD85929.1"/>
    <property type="molecule type" value="Genomic_DNA"/>
</dbReference>
<keyword evidence="2" id="KW-1185">Reference proteome</keyword>
<name>A0A918Y0S2_9ACTN</name>
<accession>A0A918Y0S2</accession>
<protein>
    <submittedName>
        <fullName evidence="1">Uncharacterized protein</fullName>
    </submittedName>
</protein>
<dbReference type="AlphaFoldDB" id="A0A918Y0S2"/>
<sequence>MRPTPSLQRDRALLDGAGGLRIADPQQVQQPVPVRHAPAVGRALGVALVDGDVVGRVLALEQDGEIEAGGPATDTGGLHANP</sequence>
<evidence type="ECO:0000313" key="2">
    <source>
        <dbReference type="Proteomes" id="UP000608955"/>
    </source>
</evidence>
<organism evidence="1 2">
    <name type="scientific">Streptomyces naganishii JCM 4654</name>
    <dbReference type="NCBI Taxonomy" id="1306179"/>
    <lineage>
        <taxon>Bacteria</taxon>
        <taxon>Bacillati</taxon>
        <taxon>Actinomycetota</taxon>
        <taxon>Actinomycetes</taxon>
        <taxon>Kitasatosporales</taxon>
        <taxon>Streptomycetaceae</taxon>
        <taxon>Streptomyces</taxon>
    </lineage>
</organism>
<evidence type="ECO:0000313" key="1">
    <source>
        <dbReference type="EMBL" id="GHD85929.1"/>
    </source>
</evidence>
<dbReference type="Proteomes" id="UP000608955">
    <property type="component" value="Unassembled WGS sequence"/>
</dbReference>
<gene>
    <name evidence="1" type="ORF">GCM10010508_11430</name>
</gene>
<proteinExistence type="predicted"/>